<keyword evidence="4" id="KW-1185">Reference proteome</keyword>
<organism evidence="1 3">
    <name type="scientific">Aequorivita flava</name>
    <dbReference type="NCBI Taxonomy" id="3114371"/>
    <lineage>
        <taxon>Bacteria</taxon>
        <taxon>Pseudomonadati</taxon>
        <taxon>Bacteroidota</taxon>
        <taxon>Flavobacteriia</taxon>
        <taxon>Flavobacteriales</taxon>
        <taxon>Flavobacteriaceae</taxon>
        <taxon>Aequorivita</taxon>
    </lineage>
</organism>
<protein>
    <submittedName>
        <fullName evidence="1">DUF6638 family protein</fullName>
    </submittedName>
</protein>
<sequence>MDKLKQAGLFGNGLVKVTGSLVKRYNGCLALLGVSASKLTTFSVDAAGWSPEIADEKNNNFYLNIGEANANAIIVSPQQEGKPVFMPYHSFDRNLMEAVFAAYRNQIKDITKDSALVVQLDQNIDAYYEPFDLLNYNKIAISFLVLDDLQTKQKEQNELIKLFETGNNFINREIHQKLIDSATKYGDLRNRKLQLADLSLDITSFYTKAFGGVFVLQDFIKPILVFESKETFNQAIKNTTYDVLLFHIQHDELLSTLKRDIITEINFVKAVKKERYERVKKHLFSTYLSNTDHPISEILNSKLLFKKYLNELPIAAQKQIMCVEIFNQKKSIEPNLVAENSIEPYFIKALQEPHSSLQPENQELIWQLLTKVMPVDPVYLYWYDKENFYRQFALWTDSYKDWAIDCILEALKNETP</sequence>
<dbReference type="InterPro" id="IPR046578">
    <property type="entry name" value="DUF6638"/>
</dbReference>
<evidence type="ECO:0000313" key="2">
    <source>
        <dbReference type="EMBL" id="MEM0573327.1"/>
    </source>
</evidence>
<dbReference type="Pfam" id="PF20343">
    <property type="entry name" value="DUF6638"/>
    <property type="match status" value="1"/>
</dbReference>
<dbReference type="EMBL" id="JAZBJM010000001">
    <property type="protein sequence ID" value="MEM0516803.1"/>
    <property type="molecule type" value="Genomic_DNA"/>
</dbReference>
<evidence type="ECO:0000313" key="4">
    <source>
        <dbReference type="Proteomes" id="UP001390963"/>
    </source>
</evidence>
<dbReference type="Proteomes" id="UP001388259">
    <property type="component" value="Unassembled WGS sequence"/>
</dbReference>
<evidence type="ECO:0000313" key="1">
    <source>
        <dbReference type="EMBL" id="MEM0516803.1"/>
    </source>
</evidence>
<dbReference type="EMBL" id="JBANCF010000004">
    <property type="protein sequence ID" value="MEM0573327.1"/>
    <property type="molecule type" value="Genomic_DNA"/>
</dbReference>
<reference evidence="1 4" key="1">
    <citation type="submission" date="2024-01" db="EMBL/GenBank/DDBJ databases">
        <title>Aequorivita flavus sp. nov., isolated from deep-sea sediment.</title>
        <authorList>
            <person name="Chen X."/>
        </authorList>
    </citation>
    <scope>NUCLEOTIDE SEQUENCE</scope>
    <source>
        <strain evidence="1">MCCC 1A16923</strain>
        <strain evidence="2 4">MCCC 1A16935</strain>
    </source>
</reference>
<dbReference type="RefSeq" id="WP_279447993.1">
    <property type="nucleotide sequence ID" value="NZ_JAZBJM010000001.1"/>
</dbReference>
<proteinExistence type="predicted"/>
<dbReference type="Proteomes" id="UP001390963">
    <property type="component" value="Unassembled WGS sequence"/>
</dbReference>
<comment type="caution">
    <text evidence="1">The sequence shown here is derived from an EMBL/GenBank/DDBJ whole genome shotgun (WGS) entry which is preliminary data.</text>
</comment>
<name>A0AB35YQ24_9FLAO</name>
<gene>
    <name evidence="2" type="ORF">VZD24_07360</name>
    <name evidence="1" type="ORF">VZD85_00440</name>
</gene>
<evidence type="ECO:0000313" key="3">
    <source>
        <dbReference type="Proteomes" id="UP001388259"/>
    </source>
</evidence>
<dbReference type="AlphaFoldDB" id="A0AB35YQ24"/>
<accession>A0AB35YQ24</accession>